<protein>
    <submittedName>
        <fullName evidence="8">Serine protease inhibitor dipetalogastin-like</fullName>
    </submittedName>
</protein>
<accession>A0ABM1M2L2</accession>
<dbReference type="Proteomes" id="UP000695000">
    <property type="component" value="Unplaced"/>
</dbReference>
<dbReference type="Pfam" id="PF07648">
    <property type="entry name" value="Kazal_2"/>
    <property type="match status" value="1"/>
</dbReference>
<dbReference type="InterPro" id="IPR002350">
    <property type="entry name" value="Kazal_dom"/>
</dbReference>
<dbReference type="SUPFAM" id="SSF100895">
    <property type="entry name" value="Kazal-type serine protease inhibitors"/>
    <property type="match status" value="2"/>
</dbReference>
<evidence type="ECO:0000256" key="3">
    <source>
        <dbReference type="ARBA" id="ARBA00022690"/>
    </source>
</evidence>
<keyword evidence="2" id="KW-0964">Secreted</keyword>
<sequence length="117" mass="12936">MKTIAFLLFSALLGVCFSEDYCRCTREYVPVCASNGVTYANKCLFECAQRSDADLRIVYDGVCKVGSRGLSILPCNCPTVFIPVCTDRGTYANNCELDCYNARNPLNKATILYQGQC</sequence>
<evidence type="ECO:0000256" key="2">
    <source>
        <dbReference type="ARBA" id="ARBA00022525"/>
    </source>
</evidence>
<evidence type="ECO:0000256" key="1">
    <source>
        <dbReference type="ARBA" id="ARBA00004613"/>
    </source>
</evidence>
<keyword evidence="5" id="KW-0732">Signal</keyword>
<dbReference type="CDD" id="cd00104">
    <property type="entry name" value="KAZAL_FS"/>
    <property type="match status" value="2"/>
</dbReference>
<dbReference type="PANTHER" id="PTHR21312:SF28">
    <property type="entry name" value="OVOINHIBITOR-RELATED"/>
    <property type="match status" value="1"/>
</dbReference>
<dbReference type="PANTHER" id="PTHR21312">
    <property type="entry name" value="SERINE PROTEASE INHIBITOR"/>
    <property type="match status" value="1"/>
</dbReference>
<gene>
    <name evidence="8" type="primary">LOC108556965</name>
</gene>
<evidence type="ECO:0000313" key="7">
    <source>
        <dbReference type="Proteomes" id="UP000695000"/>
    </source>
</evidence>
<feature type="chain" id="PRO_5045546319" evidence="5">
    <location>
        <begin position="19"/>
        <end position="117"/>
    </location>
</feature>
<evidence type="ECO:0000256" key="4">
    <source>
        <dbReference type="ARBA" id="ARBA00023157"/>
    </source>
</evidence>
<dbReference type="PROSITE" id="PS00282">
    <property type="entry name" value="KAZAL_1"/>
    <property type="match status" value="1"/>
</dbReference>
<feature type="domain" description="Kazal-like" evidence="6">
    <location>
        <begin position="10"/>
        <end position="65"/>
    </location>
</feature>
<dbReference type="GeneID" id="108556965"/>
<dbReference type="SMART" id="SM00280">
    <property type="entry name" value="KAZAL"/>
    <property type="match status" value="2"/>
</dbReference>
<evidence type="ECO:0000313" key="8">
    <source>
        <dbReference type="RefSeq" id="XP_017768812.1"/>
    </source>
</evidence>
<name>A0ABM1M2L2_NICVS</name>
<keyword evidence="3 8" id="KW-0646">Protease inhibitor</keyword>
<dbReference type="Pfam" id="PF00050">
    <property type="entry name" value="Kazal_1"/>
    <property type="match status" value="1"/>
</dbReference>
<evidence type="ECO:0000256" key="5">
    <source>
        <dbReference type="SAM" id="SignalP"/>
    </source>
</evidence>
<evidence type="ECO:0000259" key="6">
    <source>
        <dbReference type="PROSITE" id="PS51465"/>
    </source>
</evidence>
<dbReference type="GO" id="GO:0004867">
    <property type="term" value="F:serine-type endopeptidase inhibitor activity"/>
    <property type="evidence" value="ECO:0007669"/>
    <property type="project" value="UniProtKB-KW"/>
</dbReference>
<keyword evidence="7" id="KW-1185">Reference proteome</keyword>
<reference evidence="8" key="1">
    <citation type="submission" date="2025-08" db="UniProtKB">
        <authorList>
            <consortium name="RefSeq"/>
        </authorList>
    </citation>
    <scope>IDENTIFICATION</scope>
    <source>
        <tissue evidence="8">Whole Larva</tissue>
    </source>
</reference>
<dbReference type="Gene3D" id="3.30.60.30">
    <property type="match status" value="2"/>
</dbReference>
<dbReference type="InterPro" id="IPR036058">
    <property type="entry name" value="Kazal_dom_sf"/>
</dbReference>
<feature type="domain" description="Kazal-like" evidence="6">
    <location>
        <begin position="69"/>
        <end position="117"/>
    </location>
</feature>
<organism evidence="7 8">
    <name type="scientific">Nicrophorus vespilloides</name>
    <name type="common">Boreal carrion beetle</name>
    <dbReference type="NCBI Taxonomy" id="110193"/>
    <lineage>
        <taxon>Eukaryota</taxon>
        <taxon>Metazoa</taxon>
        <taxon>Ecdysozoa</taxon>
        <taxon>Arthropoda</taxon>
        <taxon>Hexapoda</taxon>
        <taxon>Insecta</taxon>
        <taxon>Pterygota</taxon>
        <taxon>Neoptera</taxon>
        <taxon>Endopterygota</taxon>
        <taxon>Coleoptera</taxon>
        <taxon>Polyphaga</taxon>
        <taxon>Staphyliniformia</taxon>
        <taxon>Silphidae</taxon>
        <taxon>Nicrophorinae</taxon>
        <taxon>Nicrophorus</taxon>
    </lineage>
</organism>
<dbReference type="PROSITE" id="PS51465">
    <property type="entry name" value="KAZAL_2"/>
    <property type="match status" value="2"/>
</dbReference>
<feature type="signal peptide" evidence="5">
    <location>
        <begin position="1"/>
        <end position="18"/>
    </location>
</feature>
<keyword evidence="4" id="KW-1015">Disulfide bond</keyword>
<dbReference type="RefSeq" id="XP_017768812.1">
    <property type="nucleotide sequence ID" value="XM_017913323.1"/>
</dbReference>
<keyword evidence="8" id="KW-0722">Serine protease inhibitor</keyword>
<proteinExistence type="predicted"/>
<comment type="subcellular location">
    <subcellularLocation>
        <location evidence="1">Secreted</location>
    </subcellularLocation>
</comment>